<protein>
    <recommendedName>
        <fullName evidence="3 6">Flagellar basal body rod protein FlgB</fullName>
    </recommendedName>
</protein>
<comment type="subcellular location">
    <subcellularLocation>
        <location evidence="1 6">Bacterial flagellum basal body</location>
    </subcellularLocation>
</comment>
<evidence type="ECO:0000256" key="5">
    <source>
        <dbReference type="ARBA" id="ARBA00024934"/>
    </source>
</evidence>
<dbReference type="AlphaFoldDB" id="A0A3E0WUT8"/>
<dbReference type="Pfam" id="PF00460">
    <property type="entry name" value="Flg_bb_rod"/>
    <property type="match status" value="1"/>
</dbReference>
<gene>
    <name evidence="8" type="ORF">CAL65_12425</name>
</gene>
<proteinExistence type="inferred from homology"/>
<dbReference type="PROSITE" id="PS00588">
    <property type="entry name" value="FLAGELLA_BB_ROD"/>
    <property type="match status" value="1"/>
</dbReference>
<evidence type="ECO:0000313" key="8">
    <source>
        <dbReference type="EMBL" id="RFA35727.1"/>
    </source>
</evidence>
<name>A0A3E0WUT8_9GAMM</name>
<keyword evidence="9" id="KW-1185">Reference proteome</keyword>
<dbReference type="InterPro" id="IPR019776">
    <property type="entry name" value="Flagellar_basal_body_rod_CS"/>
</dbReference>
<dbReference type="PANTHER" id="PTHR30435">
    <property type="entry name" value="FLAGELLAR PROTEIN"/>
    <property type="match status" value="1"/>
</dbReference>
<dbReference type="InterPro" id="IPR006300">
    <property type="entry name" value="FlgB"/>
</dbReference>
<dbReference type="Proteomes" id="UP000256763">
    <property type="component" value="Unassembled WGS sequence"/>
</dbReference>
<evidence type="ECO:0000259" key="7">
    <source>
        <dbReference type="Pfam" id="PF00460"/>
    </source>
</evidence>
<evidence type="ECO:0000313" key="9">
    <source>
        <dbReference type="Proteomes" id="UP000256763"/>
    </source>
</evidence>
<keyword evidence="8" id="KW-0966">Cell projection</keyword>
<keyword evidence="8" id="KW-0282">Flagellum</keyword>
<keyword evidence="8" id="KW-0969">Cilium</keyword>
<comment type="caution">
    <text evidence="8">The sequence shown here is derived from an EMBL/GenBank/DDBJ whole genome shotgun (WGS) entry which is preliminary data.</text>
</comment>
<comment type="similarity">
    <text evidence="2 6">Belongs to the flagella basal body rod proteins family.</text>
</comment>
<evidence type="ECO:0000256" key="1">
    <source>
        <dbReference type="ARBA" id="ARBA00004117"/>
    </source>
</evidence>
<organism evidence="8 9">
    <name type="scientific">Alkalilimnicola ehrlichii</name>
    <dbReference type="NCBI Taxonomy" id="351052"/>
    <lineage>
        <taxon>Bacteria</taxon>
        <taxon>Pseudomonadati</taxon>
        <taxon>Pseudomonadota</taxon>
        <taxon>Gammaproteobacteria</taxon>
        <taxon>Chromatiales</taxon>
        <taxon>Ectothiorhodospiraceae</taxon>
        <taxon>Alkalilimnicola</taxon>
    </lineage>
</organism>
<dbReference type="InterPro" id="IPR001444">
    <property type="entry name" value="Flag_bb_rod_N"/>
</dbReference>
<comment type="subunit">
    <text evidence="6">The basal body constitutes a major portion of the flagellar organelle and consists of a number of rings mounted on a central rod.</text>
</comment>
<dbReference type="PANTHER" id="PTHR30435:SF12">
    <property type="entry name" value="FLAGELLAR BASAL BODY ROD PROTEIN FLGB"/>
    <property type="match status" value="1"/>
</dbReference>
<sequence>MSISFDKALGAHPAALNLRSERAKVLAENLANADTPHFKARDFDFQAAMQQATAGQKMAPLQTTNERHLQPANFSAGRAEMLYRVPYGPALDGNTVEMHAEQSKFAENSVHYQASLTFLGDRIQGLVGALRGE</sequence>
<evidence type="ECO:0000256" key="4">
    <source>
        <dbReference type="ARBA" id="ARBA00023143"/>
    </source>
</evidence>
<comment type="function">
    <text evidence="5 6">Structural component of flagellum, the bacterial motility apparatus. Part of the rod structure of flagellar basal body.</text>
</comment>
<dbReference type="EMBL" id="NFZW01000011">
    <property type="protein sequence ID" value="RFA35727.1"/>
    <property type="molecule type" value="Genomic_DNA"/>
</dbReference>
<dbReference type="GO" id="GO:0030694">
    <property type="term" value="C:bacterial-type flagellum basal body, rod"/>
    <property type="evidence" value="ECO:0007669"/>
    <property type="project" value="InterPro"/>
</dbReference>
<reference evidence="9" key="1">
    <citation type="submission" date="2017-05" db="EMBL/GenBank/DDBJ databases">
        <authorList>
            <person name="Sharma S."/>
            <person name="Sidhu C."/>
            <person name="Pinnaka A.K."/>
        </authorList>
    </citation>
    <scope>NUCLEOTIDE SEQUENCE [LARGE SCALE GENOMIC DNA]</scope>
    <source>
        <strain evidence="9">AK93</strain>
    </source>
</reference>
<evidence type="ECO:0000256" key="3">
    <source>
        <dbReference type="ARBA" id="ARBA00014376"/>
    </source>
</evidence>
<dbReference type="GO" id="GO:0071978">
    <property type="term" value="P:bacterial-type flagellum-dependent swarming motility"/>
    <property type="evidence" value="ECO:0007669"/>
    <property type="project" value="TreeGrafter"/>
</dbReference>
<dbReference type="RefSeq" id="WP_116302493.1">
    <property type="nucleotide sequence ID" value="NZ_NFZV01000011.1"/>
</dbReference>
<dbReference type="NCBIfam" id="TIGR01396">
    <property type="entry name" value="FlgB"/>
    <property type="match status" value="1"/>
</dbReference>
<evidence type="ECO:0000256" key="6">
    <source>
        <dbReference type="PIRNR" id="PIRNR002889"/>
    </source>
</evidence>
<dbReference type="PIRSF" id="PIRSF002889">
    <property type="entry name" value="Rod_FlgB"/>
    <property type="match status" value="1"/>
</dbReference>
<accession>A0A3E0WUT8</accession>
<dbReference type="OrthoDB" id="9788334at2"/>
<feature type="domain" description="Flagellar basal body rod protein N-terminal" evidence="7">
    <location>
        <begin position="15"/>
        <end position="39"/>
    </location>
</feature>
<evidence type="ECO:0000256" key="2">
    <source>
        <dbReference type="ARBA" id="ARBA00009677"/>
    </source>
</evidence>
<keyword evidence="4 6" id="KW-0975">Bacterial flagellum</keyword>